<organism evidence="1 2">
    <name type="scientific">Albimonas pacifica</name>
    <dbReference type="NCBI Taxonomy" id="1114924"/>
    <lineage>
        <taxon>Bacteria</taxon>
        <taxon>Pseudomonadati</taxon>
        <taxon>Pseudomonadota</taxon>
        <taxon>Alphaproteobacteria</taxon>
        <taxon>Rhodobacterales</taxon>
        <taxon>Paracoccaceae</taxon>
        <taxon>Albimonas</taxon>
    </lineage>
</organism>
<evidence type="ECO:0000313" key="2">
    <source>
        <dbReference type="Proteomes" id="UP000199377"/>
    </source>
</evidence>
<dbReference type="InterPro" id="IPR012334">
    <property type="entry name" value="Pectin_lyas_fold"/>
</dbReference>
<dbReference type="Proteomes" id="UP000199377">
    <property type="component" value="Unassembled WGS sequence"/>
</dbReference>
<gene>
    <name evidence="1" type="ORF">SAMN05216258_10856</name>
</gene>
<dbReference type="STRING" id="1114924.SAMN05216258_10856"/>
<dbReference type="Gene3D" id="2.160.20.10">
    <property type="entry name" value="Single-stranded right-handed beta-helix, Pectin lyase-like"/>
    <property type="match status" value="1"/>
</dbReference>
<proteinExistence type="predicted"/>
<dbReference type="AlphaFoldDB" id="A0A1I3JL92"/>
<dbReference type="EMBL" id="FOQH01000008">
    <property type="protein sequence ID" value="SFI61032.1"/>
    <property type="molecule type" value="Genomic_DNA"/>
</dbReference>
<name>A0A1I3JL92_9RHOB</name>
<keyword evidence="2" id="KW-1185">Reference proteome</keyword>
<sequence>MTTETFEPAPSYVIANAGPYAIPFEYEGGSEIVATVTKDDLELSLVVDTHFTVDPDARATGGELTLTDTAAASFAGWVLRIGRATLIEQGWAAQGGARERGLEAQLDRQARAIQDVARGLALLALDVGRALRVPPSTGAVNHFDRDTWAGRLVGIGNDGKPTPLELAPLSVSPGNRIISYAREIEFLTPEPEVEWLEALGHWAPGDGGRALYARVDDEPDHPGKFQTADGGWWELRSQIIVPEMLGAIGDGLTDDADAINDAVLVRNRVQLLGVYGVASPIHLGRFTNLIGPGMMEDGLRLVASGACLLAGEDGNSGYGLTVQDLLVDGMGIASKCIVLGDGITQAIGIQNVRVRDYEDVGVEIGANSDQLTLDRLNVTGARNCSPTGWAVTHKGPGPIYAVNCELSSGRGGGIYSQAHCTLVNTRVNFFATGLIRFEPPTKNNFMNLVGVFIENCGNVHKDDPVPAGSPVAILCDGLLDPSGTTSGGIIIEAPQKMQAAWASTFAKAANGGCIIFDARMPWQGNDGNRDLEAMEVAGTGSGSFIEAQRGPWRYDDWSKVQTIGRFDPQTVGPPFRFDPRYADLLWEADFSTTAGWSVPGTVSGLAVGPDGQSLVWTCAGTGASIYRDLPASVVEGYAGRPLFLLSKFTHTGSGEVFVNTRLSKPPAPTPPAPDPGAILSKMAAAQSWQGSVYGFNKTSFHCFPAFLDAAGTLRVSGGHDSGMTASTAGITWHSAELWALG</sequence>
<dbReference type="OrthoDB" id="7877378at2"/>
<dbReference type="SUPFAM" id="SSF51126">
    <property type="entry name" value="Pectin lyase-like"/>
    <property type="match status" value="1"/>
</dbReference>
<reference evidence="1 2" key="1">
    <citation type="submission" date="2016-10" db="EMBL/GenBank/DDBJ databases">
        <authorList>
            <person name="de Groot N.N."/>
        </authorList>
    </citation>
    <scope>NUCLEOTIDE SEQUENCE [LARGE SCALE GENOMIC DNA]</scope>
    <source>
        <strain evidence="1 2">CGMCC 1.11030</strain>
    </source>
</reference>
<dbReference type="InterPro" id="IPR011050">
    <property type="entry name" value="Pectin_lyase_fold/virulence"/>
</dbReference>
<accession>A0A1I3JL92</accession>
<dbReference type="RefSeq" id="WP_092861657.1">
    <property type="nucleotide sequence ID" value="NZ_FOQH01000008.1"/>
</dbReference>
<protein>
    <submittedName>
        <fullName evidence="1">Uncharacterized protein</fullName>
    </submittedName>
</protein>
<evidence type="ECO:0000313" key="1">
    <source>
        <dbReference type="EMBL" id="SFI61032.1"/>
    </source>
</evidence>